<name>A0A0R2D7U4_9LACO</name>
<accession>A0A0R2D7U4</accession>
<keyword evidence="2" id="KW-1185">Reference proteome</keyword>
<organism evidence="1 2">
    <name type="scientific">Liquorilactobacillus aquaticus DSM 21051</name>
    <dbReference type="NCBI Taxonomy" id="1423725"/>
    <lineage>
        <taxon>Bacteria</taxon>
        <taxon>Bacillati</taxon>
        <taxon>Bacillota</taxon>
        <taxon>Bacilli</taxon>
        <taxon>Lactobacillales</taxon>
        <taxon>Lactobacillaceae</taxon>
        <taxon>Liquorilactobacillus</taxon>
    </lineage>
</organism>
<dbReference type="STRING" id="1423725.FC19_GL000895"/>
<evidence type="ECO:0000313" key="2">
    <source>
        <dbReference type="Proteomes" id="UP000051015"/>
    </source>
</evidence>
<reference evidence="1 2" key="1">
    <citation type="journal article" date="2015" name="Genome Announc.">
        <title>Expanding the biotechnology potential of lactobacilli through comparative genomics of 213 strains and associated genera.</title>
        <authorList>
            <person name="Sun Z."/>
            <person name="Harris H.M."/>
            <person name="McCann A."/>
            <person name="Guo C."/>
            <person name="Argimon S."/>
            <person name="Zhang W."/>
            <person name="Yang X."/>
            <person name="Jeffery I.B."/>
            <person name="Cooney J.C."/>
            <person name="Kagawa T.F."/>
            <person name="Liu W."/>
            <person name="Song Y."/>
            <person name="Salvetti E."/>
            <person name="Wrobel A."/>
            <person name="Rasinkangas P."/>
            <person name="Parkhill J."/>
            <person name="Rea M.C."/>
            <person name="O'Sullivan O."/>
            <person name="Ritari J."/>
            <person name="Douillard F.P."/>
            <person name="Paul Ross R."/>
            <person name="Yang R."/>
            <person name="Briner A.E."/>
            <person name="Felis G.E."/>
            <person name="de Vos W.M."/>
            <person name="Barrangou R."/>
            <person name="Klaenhammer T.R."/>
            <person name="Caufield P.W."/>
            <person name="Cui Y."/>
            <person name="Zhang H."/>
            <person name="O'Toole P.W."/>
        </authorList>
    </citation>
    <scope>NUCLEOTIDE SEQUENCE [LARGE SCALE GENOMIC DNA]</scope>
    <source>
        <strain evidence="1 2">DSM 21051</strain>
    </source>
</reference>
<evidence type="ECO:0000313" key="1">
    <source>
        <dbReference type="EMBL" id="KRM96598.1"/>
    </source>
</evidence>
<proteinExistence type="predicted"/>
<dbReference type="Proteomes" id="UP000051015">
    <property type="component" value="Unassembled WGS sequence"/>
</dbReference>
<gene>
    <name evidence="1" type="ORF">FC19_GL000895</name>
</gene>
<dbReference type="PATRIC" id="fig|1423725.3.peg.924"/>
<dbReference type="AlphaFoldDB" id="A0A0R2D7U4"/>
<protein>
    <submittedName>
        <fullName evidence="1">Uncharacterized protein</fullName>
    </submittedName>
</protein>
<dbReference type="EMBL" id="AYZD01000015">
    <property type="protein sequence ID" value="KRM96598.1"/>
    <property type="molecule type" value="Genomic_DNA"/>
</dbReference>
<sequence length="91" mass="10069">MDFKLSLADLKNHLQVFFESQNKMLPIISIQKTAQDIILVSATAGKPLTLGYLKESLASLPDDHLKISVSCGSQKALVFGYRLTQTQILFS</sequence>
<comment type="caution">
    <text evidence="1">The sequence shown here is derived from an EMBL/GenBank/DDBJ whole genome shotgun (WGS) entry which is preliminary data.</text>
</comment>